<proteinExistence type="predicted"/>
<evidence type="ECO:0000313" key="2">
    <source>
        <dbReference type="Proteomes" id="UP000568106"/>
    </source>
</evidence>
<dbReference type="PANTHER" id="PTHR38031:SF1">
    <property type="entry name" value="SULFUR CARRIER PROTEIN CYSO"/>
    <property type="match status" value="1"/>
</dbReference>
<protein>
    <submittedName>
        <fullName evidence="1">Molybdopterin converting factor small subunit</fullName>
    </submittedName>
</protein>
<evidence type="ECO:0000313" key="1">
    <source>
        <dbReference type="EMBL" id="MBB5315525.1"/>
    </source>
</evidence>
<dbReference type="InterPro" id="IPR012675">
    <property type="entry name" value="Beta-grasp_dom_sf"/>
</dbReference>
<dbReference type="SUPFAM" id="SSF54285">
    <property type="entry name" value="MoaD/ThiS"/>
    <property type="match status" value="1"/>
</dbReference>
<gene>
    <name evidence="1" type="ORF">HDF09_000175</name>
</gene>
<sequence length="93" mass="10287">MSIKVTLPTAFVRHTDGRKHFNSAASNLPGLIADIDQTFPALSTQIKDEEGKLRRFINIYVNDEDIRFLGGETYAFQDGDEIMLIPSIAGGCI</sequence>
<organism evidence="1 2">
    <name type="scientific">Tunturiibacter empetritectus</name>
    <dbReference type="NCBI Taxonomy" id="3069691"/>
    <lineage>
        <taxon>Bacteria</taxon>
        <taxon>Pseudomonadati</taxon>
        <taxon>Acidobacteriota</taxon>
        <taxon>Terriglobia</taxon>
        <taxon>Terriglobales</taxon>
        <taxon>Acidobacteriaceae</taxon>
        <taxon>Tunturiibacter</taxon>
    </lineage>
</organism>
<dbReference type="EMBL" id="JACHDY010000001">
    <property type="protein sequence ID" value="MBB5315525.1"/>
    <property type="molecule type" value="Genomic_DNA"/>
</dbReference>
<dbReference type="Gene3D" id="3.10.20.30">
    <property type="match status" value="1"/>
</dbReference>
<dbReference type="Pfam" id="PF02597">
    <property type="entry name" value="ThiS"/>
    <property type="match status" value="1"/>
</dbReference>
<dbReference type="AlphaFoldDB" id="A0A7W8IG11"/>
<dbReference type="InterPro" id="IPR003749">
    <property type="entry name" value="ThiS/MoaD-like"/>
</dbReference>
<dbReference type="InterPro" id="IPR052045">
    <property type="entry name" value="Sulfur_Carrier/Prot_Modifier"/>
</dbReference>
<reference evidence="1" key="1">
    <citation type="submission" date="2020-08" db="EMBL/GenBank/DDBJ databases">
        <title>Genomic Encyclopedia of Type Strains, Phase IV (KMG-V): Genome sequencing to study the core and pangenomes of soil and plant-associated prokaryotes.</title>
        <authorList>
            <person name="Whitman W."/>
        </authorList>
    </citation>
    <scope>NUCLEOTIDE SEQUENCE [LARGE SCALE GENOMIC DNA]</scope>
    <source>
        <strain evidence="1">M8UP27</strain>
    </source>
</reference>
<keyword evidence="2" id="KW-1185">Reference proteome</keyword>
<dbReference type="PANTHER" id="PTHR38031">
    <property type="entry name" value="SULFUR CARRIER PROTEIN SLR0821-RELATED"/>
    <property type="match status" value="1"/>
</dbReference>
<dbReference type="Proteomes" id="UP000568106">
    <property type="component" value="Unassembled WGS sequence"/>
</dbReference>
<comment type="caution">
    <text evidence="1">The sequence shown here is derived from an EMBL/GenBank/DDBJ whole genome shotgun (WGS) entry which is preliminary data.</text>
</comment>
<accession>A0A7W8IG11</accession>
<name>A0A7W8IG11_9BACT</name>
<dbReference type="InterPro" id="IPR016155">
    <property type="entry name" value="Mopterin_synth/thiamin_S_b"/>
</dbReference>